<keyword evidence="6" id="KW-0863">Zinc-finger</keyword>
<dbReference type="SUPFAM" id="SSF101936">
    <property type="entry name" value="DNA-binding pseudobarrel domain"/>
    <property type="match status" value="1"/>
</dbReference>
<evidence type="ECO:0000256" key="5">
    <source>
        <dbReference type="ARBA" id="ARBA00023242"/>
    </source>
</evidence>
<evidence type="ECO:0000256" key="4">
    <source>
        <dbReference type="ARBA" id="ARBA00023163"/>
    </source>
</evidence>
<keyword evidence="5" id="KW-0539">Nucleus</keyword>
<dbReference type="GO" id="GO:0005634">
    <property type="term" value="C:nucleus"/>
    <property type="evidence" value="ECO:0007669"/>
    <property type="project" value="UniProtKB-SubCell"/>
</dbReference>
<dbReference type="GO" id="GO:0003677">
    <property type="term" value="F:DNA binding"/>
    <property type="evidence" value="ECO:0007669"/>
    <property type="project" value="UniProtKB-KW"/>
</dbReference>
<dbReference type="PANTHER" id="PTHR11439:SF463">
    <property type="entry name" value="REVERSE TRANSCRIPTASE TY1_COPIA-TYPE DOMAIN-CONTAINING PROTEIN"/>
    <property type="match status" value="1"/>
</dbReference>
<dbReference type="InterPro" id="IPR015300">
    <property type="entry name" value="DNA-bd_pseudobarrel_sf"/>
</dbReference>
<dbReference type="PROSITE" id="PS50158">
    <property type="entry name" value="ZF_CCHC"/>
    <property type="match status" value="1"/>
</dbReference>
<keyword evidence="3" id="KW-0238">DNA-binding</keyword>
<keyword evidence="4" id="KW-0804">Transcription</keyword>
<name>A0A6A6N048_HEVBR</name>
<comment type="subcellular location">
    <subcellularLocation>
        <location evidence="1">Nucleus</location>
    </subcellularLocation>
</comment>
<proteinExistence type="predicted"/>
<dbReference type="Proteomes" id="UP000467840">
    <property type="component" value="Chromosome 10"/>
</dbReference>
<keyword evidence="6" id="KW-0479">Metal-binding</keyword>
<evidence type="ECO:0000256" key="2">
    <source>
        <dbReference type="ARBA" id="ARBA00023015"/>
    </source>
</evidence>
<dbReference type="Gene3D" id="2.40.330.10">
    <property type="entry name" value="DNA-binding pseudobarrel domain"/>
    <property type="match status" value="1"/>
</dbReference>
<dbReference type="CDD" id="cd09272">
    <property type="entry name" value="RNase_HI_RT_Ty1"/>
    <property type="match status" value="1"/>
</dbReference>
<dbReference type="SUPFAM" id="SSF57756">
    <property type="entry name" value="Retrovirus zinc finger-like domains"/>
    <property type="match status" value="1"/>
</dbReference>
<dbReference type="PANTHER" id="PTHR11439">
    <property type="entry name" value="GAG-POL-RELATED RETROTRANSPOSON"/>
    <property type="match status" value="1"/>
</dbReference>
<dbReference type="GO" id="GO:0008270">
    <property type="term" value="F:zinc ion binding"/>
    <property type="evidence" value="ECO:0007669"/>
    <property type="project" value="UniProtKB-KW"/>
</dbReference>
<evidence type="ECO:0000313" key="8">
    <source>
        <dbReference type="EMBL" id="KAF2318757.1"/>
    </source>
</evidence>
<evidence type="ECO:0000259" key="7">
    <source>
        <dbReference type="PROSITE" id="PS50158"/>
    </source>
</evidence>
<dbReference type="Gene3D" id="4.10.60.10">
    <property type="entry name" value="Zinc finger, CCHC-type"/>
    <property type="match status" value="1"/>
</dbReference>
<evidence type="ECO:0000313" key="9">
    <source>
        <dbReference type="Proteomes" id="UP000467840"/>
    </source>
</evidence>
<gene>
    <name evidence="8" type="ORF">GH714_010486</name>
</gene>
<evidence type="ECO:0000256" key="1">
    <source>
        <dbReference type="ARBA" id="ARBA00004123"/>
    </source>
</evidence>
<keyword evidence="9" id="KW-1185">Reference proteome</keyword>
<protein>
    <recommendedName>
        <fullName evidence="7">CCHC-type domain-containing protein</fullName>
    </recommendedName>
</protein>
<sequence>MQLQQGLGALSRGRIGGIRGCRFYDSTSRGGNGYNQQPRSTDKGENRSQIQCYYCGKYGHIERFCRLKEKQANIAQEKEEDETESLFLACFSAKECPPAGCIDDRKSTTGYAFNLGSGVICWNSKKQPSTALSSLEAEYMGIPRKFVRRYGSDLSSPAVLKVPSGEKWKFNVIIIDKSALEIDYPFSISNRDNGEPNLEQEFPGPKIDENENDDLIWDNQGMSNEKKTLDGAVARRKPLTAEEKANALRRASTSLKSGNPYFMVAMPPSFLYSLISFRLKFETFITVKIIFF</sequence>
<reference evidence="8 9" key="1">
    <citation type="journal article" date="2020" name="Mol. Plant">
        <title>The Chromosome-Based Rubber Tree Genome Provides New Insights into Spurge Genome Evolution and Rubber Biosynthesis.</title>
        <authorList>
            <person name="Liu J."/>
            <person name="Shi C."/>
            <person name="Shi C.C."/>
            <person name="Li W."/>
            <person name="Zhang Q.J."/>
            <person name="Zhang Y."/>
            <person name="Li K."/>
            <person name="Lu H.F."/>
            <person name="Shi C."/>
            <person name="Zhu S.T."/>
            <person name="Xiao Z.Y."/>
            <person name="Nan H."/>
            <person name="Yue Y."/>
            <person name="Zhu X.G."/>
            <person name="Wu Y."/>
            <person name="Hong X.N."/>
            <person name="Fan G.Y."/>
            <person name="Tong Y."/>
            <person name="Zhang D."/>
            <person name="Mao C.L."/>
            <person name="Liu Y.L."/>
            <person name="Hao S.J."/>
            <person name="Liu W.Q."/>
            <person name="Lv M.Q."/>
            <person name="Zhang H.B."/>
            <person name="Liu Y."/>
            <person name="Hu-Tang G.R."/>
            <person name="Wang J.P."/>
            <person name="Wang J.H."/>
            <person name="Sun Y.H."/>
            <person name="Ni S.B."/>
            <person name="Chen W.B."/>
            <person name="Zhang X.C."/>
            <person name="Jiao Y.N."/>
            <person name="Eichler E.E."/>
            <person name="Li G.H."/>
            <person name="Liu X."/>
            <person name="Gao L.Z."/>
        </authorList>
    </citation>
    <scope>NUCLEOTIDE SEQUENCE [LARGE SCALE GENOMIC DNA]</scope>
    <source>
        <strain evidence="9">cv. GT1</strain>
        <tissue evidence="8">Leaf</tissue>
    </source>
</reference>
<dbReference type="AlphaFoldDB" id="A0A6A6N048"/>
<keyword evidence="6" id="KW-0862">Zinc</keyword>
<evidence type="ECO:0000256" key="3">
    <source>
        <dbReference type="ARBA" id="ARBA00023125"/>
    </source>
</evidence>
<dbReference type="EMBL" id="JAAGAX010000003">
    <property type="protein sequence ID" value="KAF2318757.1"/>
    <property type="molecule type" value="Genomic_DNA"/>
</dbReference>
<keyword evidence="2" id="KW-0805">Transcription regulation</keyword>
<evidence type="ECO:0000256" key="6">
    <source>
        <dbReference type="PROSITE-ProRule" id="PRU00047"/>
    </source>
</evidence>
<accession>A0A6A6N048</accession>
<dbReference type="InterPro" id="IPR036875">
    <property type="entry name" value="Znf_CCHC_sf"/>
</dbReference>
<organism evidence="8 9">
    <name type="scientific">Hevea brasiliensis</name>
    <name type="common">Para rubber tree</name>
    <name type="synonym">Siphonia brasiliensis</name>
    <dbReference type="NCBI Taxonomy" id="3981"/>
    <lineage>
        <taxon>Eukaryota</taxon>
        <taxon>Viridiplantae</taxon>
        <taxon>Streptophyta</taxon>
        <taxon>Embryophyta</taxon>
        <taxon>Tracheophyta</taxon>
        <taxon>Spermatophyta</taxon>
        <taxon>Magnoliopsida</taxon>
        <taxon>eudicotyledons</taxon>
        <taxon>Gunneridae</taxon>
        <taxon>Pentapetalae</taxon>
        <taxon>rosids</taxon>
        <taxon>fabids</taxon>
        <taxon>Malpighiales</taxon>
        <taxon>Euphorbiaceae</taxon>
        <taxon>Crotonoideae</taxon>
        <taxon>Micrandreae</taxon>
        <taxon>Hevea</taxon>
    </lineage>
</organism>
<feature type="domain" description="CCHC-type" evidence="7">
    <location>
        <begin position="52"/>
        <end position="66"/>
    </location>
</feature>
<comment type="caution">
    <text evidence="8">The sequence shown here is derived from an EMBL/GenBank/DDBJ whole genome shotgun (WGS) entry which is preliminary data.</text>
</comment>
<dbReference type="InterPro" id="IPR001878">
    <property type="entry name" value="Znf_CCHC"/>
</dbReference>